<dbReference type="PROSITE" id="PS50053">
    <property type="entry name" value="UBIQUITIN_2"/>
    <property type="match status" value="1"/>
</dbReference>
<proteinExistence type="predicted"/>
<reference evidence="2 3" key="2">
    <citation type="journal article" date="2013" name="IMA Fungus">
        <title>IMA Genome-F 1: Ceratocystis fimbriata: Draft nuclear genome sequence for the plant pathogen, Ceratocystis fimbriata.</title>
        <authorList>
            <person name="Wilken P.M."/>
            <person name="Steenkamp E.T."/>
            <person name="Wingfield M.J."/>
            <person name="de Beer Z.W."/>
            <person name="Wingfield B.D."/>
        </authorList>
    </citation>
    <scope>NUCLEOTIDE SEQUENCE [LARGE SCALE GENOMIC DNA]</scope>
    <source>
        <strain evidence="2 3">CBS 114723</strain>
    </source>
</reference>
<dbReference type="InterPro" id="IPR029071">
    <property type="entry name" value="Ubiquitin-like_domsf"/>
</dbReference>
<name>A0A2C5X854_9PEZI</name>
<reference evidence="2 3" key="1">
    <citation type="journal article" date="2013" name="Fungal Biol.">
        <title>Analysis of microsatellite markers in the genome of the plant pathogen Ceratocystis fimbriata.</title>
        <authorList>
            <person name="Simpson M.C."/>
            <person name="Wilken P.M."/>
            <person name="Coetzee M.P."/>
            <person name="Wingfield M.J."/>
            <person name="Wingfield B.D."/>
        </authorList>
    </citation>
    <scope>NUCLEOTIDE SEQUENCE [LARGE SCALE GENOMIC DNA]</scope>
    <source>
        <strain evidence="2 3">CBS 114723</strain>
    </source>
</reference>
<sequence length="202" mass="21594">MATQVSFAQGFLDRLAVLPITLTADHVEDPRRFPGRPAYTLPKMPTPMSKRTVLAPGAERSINVSLKSARNPPLDISLTAQPLTVSVADLRAVVAERTGAALAKIKLLFQKKPVVDSKTLKDLAGEAQTSIELGVMILGGAAALPKDEPVAAADKAASSPENVLKKDEFWAELQVFLMSKLKDEKAAADLLATFKSSYAAKE</sequence>
<dbReference type="Gene3D" id="3.10.20.90">
    <property type="entry name" value="Phosphatidylinositol 3-kinase Catalytic Subunit, Chain A, domain 1"/>
    <property type="match status" value="1"/>
</dbReference>
<dbReference type="Pfam" id="PF12754">
    <property type="entry name" value="Get5_N"/>
    <property type="match status" value="1"/>
</dbReference>
<dbReference type="STRING" id="1035309.A0A2C5X854"/>
<dbReference type="InterPro" id="IPR049256">
    <property type="entry name" value="Get5_C"/>
</dbReference>
<dbReference type="CDD" id="cd17039">
    <property type="entry name" value="Ubl_ubiquitin_like"/>
    <property type="match status" value="1"/>
</dbReference>
<dbReference type="OrthoDB" id="5366541at2759"/>
<dbReference type="EMBL" id="APWK03000034">
    <property type="protein sequence ID" value="PHH53906.1"/>
    <property type="molecule type" value="Genomic_DNA"/>
</dbReference>
<dbReference type="Pfam" id="PF17183">
    <property type="entry name" value="Get5_C"/>
    <property type="match status" value="1"/>
</dbReference>
<dbReference type="AlphaFoldDB" id="A0A2C5X854"/>
<dbReference type="SUPFAM" id="SSF54236">
    <property type="entry name" value="Ubiquitin-like"/>
    <property type="match status" value="1"/>
</dbReference>
<evidence type="ECO:0000259" key="1">
    <source>
        <dbReference type="PROSITE" id="PS50053"/>
    </source>
</evidence>
<dbReference type="InterPro" id="IPR024737">
    <property type="entry name" value="Get5_N"/>
</dbReference>
<gene>
    <name evidence="2" type="ORF">CFIMG_002998RA</name>
</gene>
<accession>A0A2C5X854</accession>
<keyword evidence="3" id="KW-1185">Reference proteome</keyword>
<organism evidence="2 3">
    <name type="scientific">Ceratocystis fimbriata CBS 114723</name>
    <dbReference type="NCBI Taxonomy" id="1035309"/>
    <lineage>
        <taxon>Eukaryota</taxon>
        <taxon>Fungi</taxon>
        <taxon>Dikarya</taxon>
        <taxon>Ascomycota</taxon>
        <taxon>Pezizomycotina</taxon>
        <taxon>Sordariomycetes</taxon>
        <taxon>Hypocreomycetidae</taxon>
        <taxon>Microascales</taxon>
        <taxon>Ceratocystidaceae</taxon>
        <taxon>Ceratocystis</taxon>
    </lineage>
</organism>
<feature type="domain" description="Ubiquitin-like" evidence="1">
    <location>
        <begin position="62"/>
        <end position="140"/>
    </location>
</feature>
<evidence type="ECO:0000313" key="2">
    <source>
        <dbReference type="EMBL" id="PHH53906.1"/>
    </source>
</evidence>
<dbReference type="InterPro" id="IPR000626">
    <property type="entry name" value="Ubiquitin-like_dom"/>
</dbReference>
<evidence type="ECO:0000313" key="3">
    <source>
        <dbReference type="Proteomes" id="UP000222788"/>
    </source>
</evidence>
<comment type="caution">
    <text evidence="2">The sequence shown here is derived from an EMBL/GenBank/DDBJ whole genome shotgun (WGS) entry which is preliminary data.</text>
</comment>
<dbReference type="Proteomes" id="UP000222788">
    <property type="component" value="Unassembled WGS sequence"/>
</dbReference>
<dbReference type="Gene3D" id="1.10.286.70">
    <property type="entry name" value="Get5 dimerization domain"/>
    <property type="match status" value="1"/>
</dbReference>
<protein>
    <recommendedName>
        <fullName evidence="1">Ubiquitin-like domain-containing protein</fullName>
    </recommendedName>
</protein>